<dbReference type="Proteomes" id="UP000558284">
    <property type="component" value="Unassembled WGS sequence"/>
</dbReference>
<evidence type="ECO:0000313" key="4">
    <source>
        <dbReference type="EMBL" id="MBA1140700.1"/>
    </source>
</evidence>
<evidence type="ECO:0000256" key="2">
    <source>
        <dbReference type="ARBA" id="ARBA00023172"/>
    </source>
</evidence>
<keyword evidence="1" id="KW-0238">DNA-binding</keyword>
<feature type="domain" description="Recombinase zinc beta ribbon" evidence="3">
    <location>
        <begin position="27"/>
        <end position="83"/>
    </location>
</feature>
<dbReference type="PANTHER" id="PTHR30461:SF2">
    <property type="entry name" value="SERINE RECOMBINASE PINE-RELATED"/>
    <property type="match status" value="1"/>
</dbReference>
<evidence type="ECO:0000259" key="3">
    <source>
        <dbReference type="Pfam" id="PF13408"/>
    </source>
</evidence>
<dbReference type="GO" id="GO:0000150">
    <property type="term" value="F:DNA strand exchange activity"/>
    <property type="evidence" value="ECO:0007669"/>
    <property type="project" value="TreeGrafter"/>
</dbReference>
<dbReference type="InterPro" id="IPR050639">
    <property type="entry name" value="SSR_resolvase"/>
</dbReference>
<keyword evidence="2" id="KW-0233">DNA recombination</keyword>
<dbReference type="EMBL" id="JACDTY010000004">
    <property type="protein sequence ID" value="MBA1140700.1"/>
    <property type="molecule type" value="Genomic_DNA"/>
</dbReference>
<dbReference type="InterPro" id="IPR025827">
    <property type="entry name" value="Zn_ribbon_recom_dom"/>
</dbReference>
<evidence type="ECO:0000256" key="1">
    <source>
        <dbReference type="ARBA" id="ARBA00023125"/>
    </source>
</evidence>
<evidence type="ECO:0000313" key="5">
    <source>
        <dbReference type="Proteomes" id="UP000558284"/>
    </source>
</evidence>
<dbReference type="PANTHER" id="PTHR30461">
    <property type="entry name" value="DNA-INVERTASE FROM LAMBDOID PROPHAGE"/>
    <property type="match status" value="1"/>
</dbReference>
<dbReference type="GO" id="GO:0003677">
    <property type="term" value="F:DNA binding"/>
    <property type="evidence" value="ECO:0007669"/>
    <property type="project" value="UniProtKB-KW"/>
</dbReference>
<comment type="caution">
    <text evidence="4">The sequence shown here is derived from an EMBL/GenBank/DDBJ whole genome shotgun (WGS) entry which is preliminary data.</text>
</comment>
<accession>A0A838B5I6</accession>
<keyword evidence="5" id="KW-1185">Reference proteome</keyword>
<proteinExistence type="predicted"/>
<sequence>MFEEVQLMLGKRNPKMHAAKQVSSRLLLSGIAHCEECGKAMTLRTGKTYRYYYCSSANMGKLVCSGPAIPEKELDDAVLNAVRSRVLSKDHLEGLLGGLQRRERSRAASVSREMPALRSRVSAAEVAMEGLWASLRLAPTLEKDPLFQKNLRLAADELEFTRSKLDDAVEAMDDAGDVSAAAMQLFRDQLLDILDGPNVHRRKIYLESIVQRVEVGQTEVHIEGHIEDLRKAVEASANGSGGSSDPEVRRYVRRWRRERDSNPRYGLP</sequence>
<dbReference type="AlphaFoldDB" id="A0A838B5I6"/>
<reference evidence="4 5" key="1">
    <citation type="submission" date="2020-07" db="EMBL/GenBank/DDBJ databases">
        <title>Definition of the novel symbiovar canariense within Mesorhizobium novociceri, a new species of genus Mesorhizobium nodulating Cicer canariense in the Caldera de Taburiente National Park (La Palma, Canary Islands).</title>
        <authorList>
            <person name="Leon-Barrios M."/>
            <person name="Perez-Yepez J."/>
            <person name="Flores-Felix J.D."/>
            <person name="Ramirez-Baena M.H."/>
            <person name="Pulido-Suarez L."/>
            <person name="Igual J.M."/>
            <person name="Velazquez E."/>
            <person name="Peix A."/>
        </authorList>
    </citation>
    <scope>NUCLEOTIDE SEQUENCE [LARGE SCALE GENOMIC DNA]</scope>
    <source>
        <strain evidence="4 5">CCANP35</strain>
    </source>
</reference>
<name>A0A838B5I6_9HYPH</name>
<organism evidence="4 5">
    <name type="scientific">Mesorhizobium neociceri</name>
    <dbReference type="NCBI Taxonomy" id="1307853"/>
    <lineage>
        <taxon>Bacteria</taxon>
        <taxon>Pseudomonadati</taxon>
        <taxon>Pseudomonadota</taxon>
        <taxon>Alphaproteobacteria</taxon>
        <taxon>Hyphomicrobiales</taxon>
        <taxon>Phyllobacteriaceae</taxon>
        <taxon>Mesorhizobium</taxon>
    </lineage>
</organism>
<protein>
    <submittedName>
        <fullName evidence="4">Recombinase zinc beta ribbon domain-containing protein</fullName>
    </submittedName>
</protein>
<gene>
    <name evidence="4" type="ORF">H0241_10595</name>
</gene>
<dbReference type="Pfam" id="PF13408">
    <property type="entry name" value="Zn_ribbon_recom"/>
    <property type="match status" value="1"/>
</dbReference>